<organism evidence="1 2">
    <name type="scientific">Panagrolaimus sp. ES5</name>
    <dbReference type="NCBI Taxonomy" id="591445"/>
    <lineage>
        <taxon>Eukaryota</taxon>
        <taxon>Metazoa</taxon>
        <taxon>Ecdysozoa</taxon>
        <taxon>Nematoda</taxon>
        <taxon>Chromadorea</taxon>
        <taxon>Rhabditida</taxon>
        <taxon>Tylenchina</taxon>
        <taxon>Panagrolaimomorpha</taxon>
        <taxon>Panagrolaimoidea</taxon>
        <taxon>Panagrolaimidae</taxon>
        <taxon>Panagrolaimus</taxon>
    </lineage>
</organism>
<evidence type="ECO:0000313" key="1">
    <source>
        <dbReference type="Proteomes" id="UP000887579"/>
    </source>
</evidence>
<protein>
    <submittedName>
        <fullName evidence="2">Dynamin GTPase</fullName>
    </submittedName>
</protein>
<reference evidence="2" key="1">
    <citation type="submission" date="2022-11" db="UniProtKB">
        <authorList>
            <consortium name="WormBaseParasite"/>
        </authorList>
    </citation>
    <scope>IDENTIFICATION</scope>
</reference>
<proteinExistence type="predicted"/>
<sequence length="694" mass="78022">MESLIPIISKLQDVFATIGYRENEVQLPQIVVVGSQSAGKSSVIEGIVGRDFLPRGTGIVTRRPLLLHLIHMPLDDSKRRQDSRFANGDWATFEHLPDDVFTDFEKVREEIEKETNRLSGTNKGISVIPINLKIYSAKVVNLSLIDLPGITKVPVGDQPPDIEVLIRDMVMSYISNPNSLILAVTPANQDFATSEPLKLARDVDKEGNRTLCVLTKLDLMDHGTDAMDVLMGKLVPVKLGIIGVVNRSQADIKSRKPIEECLKDEVTFLHKKYPTLASKNGIQFLAKTLNRLLMHHIRECLPQLKLRVATMTAQCQSLLYSYGEPISDKNKTLLQIITHFSTAYTSTIDGNAKNIETSELCGGARIGYIFHDTFRNTVERIDPMGGLTPIEILTAIRNATGPRPALFVPEVSFELLVKRQIRRLEEPSLNCVDLVYEELLRIVQHCGFEIQQEMQRFPRLYERINEVVSALLSSRITPTKDFVGNLVGIQLAYINTKHPEFTDSALVNMFKEVDFPAEERKRATSFKSQLLKDGSTASQSSTTSSTAAGDASKESNKWLGFGKHKETAPVETDPVDTPGAVTTEAVQQFRHRELTFREKRDSGIVERLIRGYFLIVRKSIQDMVPKAVMKFLVNNVRDNLQSELVRVLYNSENIDELLVESDLMAQRRKDASEMLDALNKANNVISEIRETHIW</sequence>
<dbReference type="WBParaSite" id="ES5_v2.g8774.t1">
    <property type="protein sequence ID" value="ES5_v2.g8774.t1"/>
    <property type="gene ID" value="ES5_v2.g8774"/>
</dbReference>
<dbReference type="Proteomes" id="UP000887579">
    <property type="component" value="Unplaced"/>
</dbReference>
<evidence type="ECO:0000313" key="2">
    <source>
        <dbReference type="WBParaSite" id="ES5_v2.g8774.t1"/>
    </source>
</evidence>
<name>A0AC34GVV5_9BILA</name>
<accession>A0AC34GVV5</accession>